<dbReference type="Pfam" id="PF09548">
    <property type="entry name" value="Spore_III_AB"/>
    <property type="match status" value="1"/>
</dbReference>
<proteinExistence type="predicted"/>
<dbReference type="InterPro" id="IPR014198">
    <property type="entry name" value="Spore_III_AB"/>
</dbReference>
<evidence type="ECO:0000256" key="1">
    <source>
        <dbReference type="SAM" id="Phobius"/>
    </source>
</evidence>
<keyword evidence="1" id="KW-0812">Transmembrane</keyword>
<reference evidence="2" key="1">
    <citation type="journal article" date="2021" name="PeerJ">
        <title>Extensive microbial diversity within the chicken gut microbiome revealed by metagenomics and culture.</title>
        <authorList>
            <person name="Gilroy R."/>
            <person name="Ravi A."/>
            <person name="Getino M."/>
            <person name="Pursley I."/>
            <person name="Horton D.L."/>
            <person name="Alikhan N.F."/>
            <person name="Baker D."/>
            <person name="Gharbi K."/>
            <person name="Hall N."/>
            <person name="Watson M."/>
            <person name="Adriaenssens E.M."/>
            <person name="Foster-Nyarko E."/>
            <person name="Jarju S."/>
            <person name="Secka A."/>
            <person name="Antonio M."/>
            <person name="Oren A."/>
            <person name="Chaudhuri R.R."/>
            <person name="La Ragione R."/>
            <person name="Hildebrand F."/>
            <person name="Pallen M.J."/>
        </authorList>
    </citation>
    <scope>NUCLEOTIDE SEQUENCE</scope>
    <source>
        <strain evidence="2">2189</strain>
    </source>
</reference>
<reference evidence="2" key="2">
    <citation type="submission" date="2021-04" db="EMBL/GenBank/DDBJ databases">
        <authorList>
            <person name="Gilroy R."/>
        </authorList>
    </citation>
    <scope>NUCLEOTIDE SEQUENCE</scope>
    <source>
        <strain evidence="2">2189</strain>
    </source>
</reference>
<sequence>MLKALLCAAVLALCVLAAYLLTRRYRLRKDFYYNFDLFNQRFANEVSYTRTPLPAFVGKYAFGGDFAKMLEEKKRSGFGQGEYAFDYLTQDERKFLADYFLMIGRSDAASQRTYLAAVRGEIGEKKRAAEEAYRKYFSLYLKLGVLAGLVLVILIV</sequence>
<protein>
    <submittedName>
        <fullName evidence="2">Stage III sporulation protein AB</fullName>
    </submittedName>
</protein>
<keyword evidence="1" id="KW-1133">Transmembrane helix</keyword>
<accession>A0A9D2AVZ5</accession>
<feature type="transmembrane region" description="Helical" evidence="1">
    <location>
        <begin position="136"/>
        <end position="155"/>
    </location>
</feature>
<keyword evidence="1" id="KW-0472">Membrane</keyword>
<name>A0A9D2AVZ5_9FIRM</name>
<dbReference type="EMBL" id="DXEW01000037">
    <property type="protein sequence ID" value="HIX51159.1"/>
    <property type="molecule type" value="Genomic_DNA"/>
</dbReference>
<dbReference type="Proteomes" id="UP000886847">
    <property type="component" value="Unassembled WGS sequence"/>
</dbReference>
<evidence type="ECO:0000313" key="3">
    <source>
        <dbReference type="Proteomes" id="UP000886847"/>
    </source>
</evidence>
<organism evidence="2 3">
    <name type="scientific">Candidatus Borkfalkia faecavium</name>
    <dbReference type="NCBI Taxonomy" id="2838508"/>
    <lineage>
        <taxon>Bacteria</taxon>
        <taxon>Bacillati</taxon>
        <taxon>Bacillota</taxon>
        <taxon>Clostridia</taxon>
        <taxon>Christensenellales</taxon>
        <taxon>Christensenellaceae</taxon>
        <taxon>Candidatus Borkfalkia</taxon>
    </lineage>
</organism>
<evidence type="ECO:0000313" key="2">
    <source>
        <dbReference type="EMBL" id="HIX51159.1"/>
    </source>
</evidence>
<gene>
    <name evidence="2" type="ORF">H9851_07770</name>
</gene>
<dbReference type="AlphaFoldDB" id="A0A9D2AVZ5"/>
<comment type="caution">
    <text evidence="2">The sequence shown here is derived from an EMBL/GenBank/DDBJ whole genome shotgun (WGS) entry which is preliminary data.</text>
</comment>